<dbReference type="Proteomes" id="UP000265520">
    <property type="component" value="Unassembled WGS sequence"/>
</dbReference>
<reference evidence="3 4" key="1">
    <citation type="journal article" date="2018" name="Front. Plant Sci.">
        <title>Red Clover (Trifolium pratense) and Zigzag Clover (T. medium) - A Picture of Genomic Similarities and Differences.</title>
        <authorList>
            <person name="Dluhosova J."/>
            <person name="Istvanek J."/>
            <person name="Nedelnik J."/>
            <person name="Repkova J."/>
        </authorList>
    </citation>
    <scope>NUCLEOTIDE SEQUENCE [LARGE SCALE GENOMIC DNA]</scope>
    <source>
        <strain evidence="4">cv. 10/8</strain>
        <tissue evidence="3">Leaf</tissue>
    </source>
</reference>
<evidence type="ECO:0000313" key="3">
    <source>
        <dbReference type="EMBL" id="MCI20698.1"/>
    </source>
</evidence>
<keyword evidence="1" id="KW-0863">Zinc-finger</keyword>
<keyword evidence="4" id="KW-1185">Reference proteome</keyword>
<dbReference type="InterPro" id="IPR036875">
    <property type="entry name" value="Znf_CCHC_sf"/>
</dbReference>
<dbReference type="Pfam" id="PF08284">
    <property type="entry name" value="RVP_2"/>
    <property type="match status" value="1"/>
</dbReference>
<accession>A0A392Q993</accession>
<dbReference type="GO" id="GO:0003676">
    <property type="term" value="F:nucleic acid binding"/>
    <property type="evidence" value="ECO:0007669"/>
    <property type="project" value="InterPro"/>
</dbReference>
<dbReference type="SMART" id="SM00343">
    <property type="entry name" value="ZnF_C2HC"/>
    <property type="match status" value="1"/>
</dbReference>
<evidence type="ECO:0000256" key="1">
    <source>
        <dbReference type="PROSITE-ProRule" id="PRU00047"/>
    </source>
</evidence>
<proteinExistence type="predicted"/>
<dbReference type="EMBL" id="LXQA010121184">
    <property type="protein sequence ID" value="MCI20698.1"/>
    <property type="molecule type" value="Genomic_DNA"/>
</dbReference>
<sequence>MKGKRVCYFCKQPGHMKHECPKWKSVGGAEGTTVSKGRVYTMDGGKVTGDNSLIAGMDWLSANSVYIGCAEKSIYMPTENTAEGVAIS</sequence>
<comment type="caution">
    <text evidence="3">The sequence shown here is derived from an EMBL/GenBank/DDBJ whole genome shotgun (WGS) entry which is preliminary data.</text>
</comment>
<dbReference type="Pfam" id="PF00098">
    <property type="entry name" value="zf-CCHC"/>
    <property type="match status" value="1"/>
</dbReference>
<protein>
    <recommendedName>
        <fullName evidence="2">CCHC-type domain-containing protein</fullName>
    </recommendedName>
</protein>
<dbReference type="GO" id="GO:0008270">
    <property type="term" value="F:zinc ion binding"/>
    <property type="evidence" value="ECO:0007669"/>
    <property type="project" value="UniProtKB-KW"/>
</dbReference>
<dbReference type="SUPFAM" id="SSF57756">
    <property type="entry name" value="Retrovirus zinc finger-like domains"/>
    <property type="match status" value="1"/>
</dbReference>
<dbReference type="AlphaFoldDB" id="A0A392Q993"/>
<dbReference type="Gene3D" id="4.10.60.10">
    <property type="entry name" value="Zinc finger, CCHC-type"/>
    <property type="match status" value="1"/>
</dbReference>
<feature type="domain" description="CCHC-type" evidence="2">
    <location>
        <begin position="7"/>
        <end position="22"/>
    </location>
</feature>
<keyword evidence="1" id="KW-0862">Zinc</keyword>
<name>A0A392Q993_9FABA</name>
<feature type="non-terminal residue" evidence="3">
    <location>
        <position position="88"/>
    </location>
</feature>
<evidence type="ECO:0000259" key="2">
    <source>
        <dbReference type="PROSITE" id="PS50158"/>
    </source>
</evidence>
<evidence type="ECO:0000313" key="4">
    <source>
        <dbReference type="Proteomes" id="UP000265520"/>
    </source>
</evidence>
<organism evidence="3 4">
    <name type="scientific">Trifolium medium</name>
    <dbReference type="NCBI Taxonomy" id="97028"/>
    <lineage>
        <taxon>Eukaryota</taxon>
        <taxon>Viridiplantae</taxon>
        <taxon>Streptophyta</taxon>
        <taxon>Embryophyta</taxon>
        <taxon>Tracheophyta</taxon>
        <taxon>Spermatophyta</taxon>
        <taxon>Magnoliopsida</taxon>
        <taxon>eudicotyledons</taxon>
        <taxon>Gunneridae</taxon>
        <taxon>Pentapetalae</taxon>
        <taxon>rosids</taxon>
        <taxon>fabids</taxon>
        <taxon>Fabales</taxon>
        <taxon>Fabaceae</taxon>
        <taxon>Papilionoideae</taxon>
        <taxon>50 kb inversion clade</taxon>
        <taxon>NPAAA clade</taxon>
        <taxon>Hologalegina</taxon>
        <taxon>IRL clade</taxon>
        <taxon>Trifolieae</taxon>
        <taxon>Trifolium</taxon>
    </lineage>
</organism>
<dbReference type="PROSITE" id="PS50158">
    <property type="entry name" value="ZF_CCHC"/>
    <property type="match status" value="1"/>
</dbReference>
<keyword evidence="1" id="KW-0479">Metal-binding</keyword>
<dbReference type="InterPro" id="IPR001878">
    <property type="entry name" value="Znf_CCHC"/>
</dbReference>